<dbReference type="PANTHER" id="PTHR30294:SF29">
    <property type="entry name" value="MULTIDRUG ABC TRANSPORTER PERMEASE YBHS-RELATED"/>
    <property type="match status" value="1"/>
</dbReference>
<feature type="transmembrane region" description="Helical" evidence="8">
    <location>
        <begin position="361"/>
        <end position="379"/>
    </location>
</feature>
<gene>
    <name evidence="10" type="ORF">QNA08_09070</name>
</gene>
<evidence type="ECO:0000313" key="10">
    <source>
        <dbReference type="EMBL" id="MDJ1158382.1"/>
    </source>
</evidence>
<name>A0ABT7AG95_9HYPH</name>
<evidence type="ECO:0000256" key="7">
    <source>
        <dbReference type="ARBA" id="ARBA00023136"/>
    </source>
</evidence>
<comment type="subcellular location">
    <subcellularLocation>
        <location evidence="1">Cell membrane</location>
        <topology evidence="1">Multi-pass membrane protein</topology>
    </subcellularLocation>
</comment>
<evidence type="ECO:0000256" key="4">
    <source>
        <dbReference type="ARBA" id="ARBA00022475"/>
    </source>
</evidence>
<dbReference type="InterPro" id="IPR051449">
    <property type="entry name" value="ABC-2_transporter_component"/>
</dbReference>
<evidence type="ECO:0000256" key="5">
    <source>
        <dbReference type="ARBA" id="ARBA00022692"/>
    </source>
</evidence>
<dbReference type="Proteomes" id="UP001321492">
    <property type="component" value="Unassembled WGS sequence"/>
</dbReference>
<reference evidence="10 11" key="1">
    <citation type="submission" date="2023-05" db="EMBL/GenBank/DDBJ databases">
        <title>Chelatococcus sp. nov., a moderately thermophilic bacterium isolated from hot spring microbial mat.</title>
        <authorList>
            <person name="Hu C.-J."/>
            <person name="Li W.-J."/>
        </authorList>
    </citation>
    <scope>NUCLEOTIDE SEQUENCE [LARGE SCALE GENOMIC DNA]</scope>
    <source>
        <strain evidence="10 11">SYSU G07232</strain>
    </source>
</reference>
<evidence type="ECO:0000256" key="8">
    <source>
        <dbReference type="SAM" id="Phobius"/>
    </source>
</evidence>
<dbReference type="Pfam" id="PF12698">
    <property type="entry name" value="ABC2_membrane_3"/>
    <property type="match status" value="1"/>
</dbReference>
<dbReference type="Gene3D" id="3.40.1710.10">
    <property type="entry name" value="abc type-2 transporter like domain"/>
    <property type="match status" value="1"/>
</dbReference>
<evidence type="ECO:0000256" key="2">
    <source>
        <dbReference type="ARBA" id="ARBA00007783"/>
    </source>
</evidence>
<feature type="domain" description="ABC transmembrane type-2" evidence="9">
    <location>
        <begin position="131"/>
        <end position="382"/>
    </location>
</feature>
<sequence>MNGGRAGAGERDGGFLRRTWAMLVKELLQLRRDRITFATMILIPLMQLLLFGYAINTNPRNLPAIVLMQEESDVGRAILTAMRNTAYFSFVRQARTEAEFDRLIADGTAQFGVEIPANFERALRRGERPALLVAADATDPVATGSALAALNGLVRTALRRERGLPDEAPPASFEIRTHARYNPAAVTQLNIVPGLLGIILTMTMLIFTALSVTRERERGTMESLLAMPIRPVEIMLGKILPYVGVGFIQAAIIVGAGTLVFGVPIVGNLALLAALSTLFIATNLSIGYTFSTVAQNQLQAVQMAFMFFLPNILLSGFMFPFAGMPRWAQWIGEVLPLTHYLRITRGIMLKGTDLATLQYDTLMLAAAMLVAMTIAVLRFRQTLD</sequence>
<keyword evidence="5 8" id="KW-0812">Transmembrane</keyword>
<dbReference type="RefSeq" id="WP_283740384.1">
    <property type="nucleotide sequence ID" value="NZ_JASJEV010000005.1"/>
</dbReference>
<feature type="transmembrane region" description="Helical" evidence="8">
    <location>
        <begin position="35"/>
        <end position="55"/>
    </location>
</feature>
<proteinExistence type="inferred from homology"/>
<keyword evidence="6 8" id="KW-1133">Transmembrane helix</keyword>
<dbReference type="InterPro" id="IPR013525">
    <property type="entry name" value="ABC2_TM"/>
</dbReference>
<feature type="transmembrane region" description="Helical" evidence="8">
    <location>
        <begin position="303"/>
        <end position="322"/>
    </location>
</feature>
<evidence type="ECO:0000259" key="9">
    <source>
        <dbReference type="PROSITE" id="PS51012"/>
    </source>
</evidence>
<evidence type="ECO:0000313" key="11">
    <source>
        <dbReference type="Proteomes" id="UP001321492"/>
    </source>
</evidence>
<evidence type="ECO:0000256" key="6">
    <source>
        <dbReference type="ARBA" id="ARBA00022989"/>
    </source>
</evidence>
<dbReference type="PANTHER" id="PTHR30294">
    <property type="entry name" value="MEMBRANE COMPONENT OF ABC TRANSPORTER YHHJ-RELATED"/>
    <property type="match status" value="1"/>
</dbReference>
<feature type="transmembrane region" description="Helical" evidence="8">
    <location>
        <begin position="191"/>
        <end position="212"/>
    </location>
</feature>
<keyword evidence="3" id="KW-0813">Transport</keyword>
<feature type="transmembrane region" description="Helical" evidence="8">
    <location>
        <begin position="269"/>
        <end position="291"/>
    </location>
</feature>
<comment type="caution">
    <text evidence="10">The sequence shown here is derived from an EMBL/GenBank/DDBJ whole genome shotgun (WGS) entry which is preliminary data.</text>
</comment>
<organism evidence="10 11">
    <name type="scientific">Chelatococcus albus</name>
    <dbReference type="NCBI Taxonomy" id="3047466"/>
    <lineage>
        <taxon>Bacteria</taxon>
        <taxon>Pseudomonadati</taxon>
        <taxon>Pseudomonadota</taxon>
        <taxon>Alphaproteobacteria</taxon>
        <taxon>Hyphomicrobiales</taxon>
        <taxon>Chelatococcaceae</taxon>
        <taxon>Chelatococcus</taxon>
    </lineage>
</organism>
<dbReference type="InterPro" id="IPR047817">
    <property type="entry name" value="ABC2_TM_bact-type"/>
</dbReference>
<protein>
    <submittedName>
        <fullName evidence="10">ABC transporter permease</fullName>
    </submittedName>
</protein>
<dbReference type="EMBL" id="JASJEV010000005">
    <property type="protein sequence ID" value="MDJ1158382.1"/>
    <property type="molecule type" value="Genomic_DNA"/>
</dbReference>
<feature type="transmembrane region" description="Helical" evidence="8">
    <location>
        <begin position="239"/>
        <end position="263"/>
    </location>
</feature>
<keyword evidence="4" id="KW-1003">Cell membrane</keyword>
<evidence type="ECO:0000256" key="1">
    <source>
        <dbReference type="ARBA" id="ARBA00004651"/>
    </source>
</evidence>
<keyword evidence="7 8" id="KW-0472">Membrane</keyword>
<comment type="similarity">
    <text evidence="2">Belongs to the ABC-2 integral membrane protein family.</text>
</comment>
<dbReference type="PROSITE" id="PS51012">
    <property type="entry name" value="ABC_TM2"/>
    <property type="match status" value="1"/>
</dbReference>
<keyword evidence="11" id="KW-1185">Reference proteome</keyword>
<accession>A0ABT7AG95</accession>
<evidence type="ECO:0000256" key="3">
    <source>
        <dbReference type="ARBA" id="ARBA00022448"/>
    </source>
</evidence>